<dbReference type="Pfam" id="PF00916">
    <property type="entry name" value="Sulfate_transp"/>
    <property type="match status" value="1"/>
</dbReference>
<feature type="transmembrane region" description="Helical" evidence="5">
    <location>
        <begin position="7"/>
        <end position="24"/>
    </location>
</feature>
<dbReference type="GO" id="GO:0055085">
    <property type="term" value="P:transmembrane transport"/>
    <property type="evidence" value="ECO:0007669"/>
    <property type="project" value="InterPro"/>
</dbReference>
<comment type="subcellular location">
    <subcellularLocation>
        <location evidence="1">Membrane</location>
        <topology evidence="1">Multi-pass membrane protein</topology>
    </subcellularLocation>
</comment>
<comment type="caution">
    <text evidence="7">The sequence shown here is derived from an EMBL/GenBank/DDBJ whole genome shotgun (WGS) entry which is preliminary data.</text>
</comment>
<evidence type="ECO:0000259" key="6">
    <source>
        <dbReference type="Pfam" id="PF00916"/>
    </source>
</evidence>
<dbReference type="EMBL" id="JAMSHJ010000005">
    <property type="protein sequence ID" value="KAI5407934.1"/>
    <property type="molecule type" value="Genomic_DNA"/>
</dbReference>
<keyword evidence="3 5" id="KW-1133">Transmembrane helix</keyword>
<keyword evidence="4 5" id="KW-0472">Membrane</keyword>
<evidence type="ECO:0000313" key="7">
    <source>
        <dbReference type="EMBL" id="KAI5407934.1"/>
    </source>
</evidence>
<name>A0A9D5AHN9_PEA</name>
<evidence type="ECO:0000256" key="2">
    <source>
        <dbReference type="ARBA" id="ARBA00022692"/>
    </source>
</evidence>
<dbReference type="AlphaFoldDB" id="A0A9D5AHN9"/>
<evidence type="ECO:0000256" key="4">
    <source>
        <dbReference type="ARBA" id="ARBA00023136"/>
    </source>
</evidence>
<keyword evidence="2 5" id="KW-0812">Transmembrane</keyword>
<evidence type="ECO:0000256" key="5">
    <source>
        <dbReference type="SAM" id="Phobius"/>
    </source>
</evidence>
<dbReference type="GO" id="GO:0016020">
    <property type="term" value="C:membrane"/>
    <property type="evidence" value="ECO:0007669"/>
    <property type="project" value="UniProtKB-SubCell"/>
</dbReference>
<reference evidence="7 8" key="1">
    <citation type="journal article" date="2022" name="Nat. Genet.">
        <title>Improved pea reference genome and pan-genome highlight genomic features and evolutionary characteristics.</title>
        <authorList>
            <person name="Yang T."/>
            <person name="Liu R."/>
            <person name="Luo Y."/>
            <person name="Hu S."/>
            <person name="Wang D."/>
            <person name="Wang C."/>
            <person name="Pandey M.K."/>
            <person name="Ge S."/>
            <person name="Xu Q."/>
            <person name="Li N."/>
            <person name="Li G."/>
            <person name="Huang Y."/>
            <person name="Saxena R.K."/>
            <person name="Ji Y."/>
            <person name="Li M."/>
            <person name="Yan X."/>
            <person name="He Y."/>
            <person name="Liu Y."/>
            <person name="Wang X."/>
            <person name="Xiang C."/>
            <person name="Varshney R.K."/>
            <person name="Ding H."/>
            <person name="Gao S."/>
            <person name="Zong X."/>
        </authorList>
    </citation>
    <scope>NUCLEOTIDE SEQUENCE [LARGE SCALE GENOMIC DNA]</scope>
    <source>
        <strain evidence="7 8">cv. Zhongwan 6</strain>
    </source>
</reference>
<accession>A0A9D5AHN9</accession>
<dbReference type="Proteomes" id="UP001058974">
    <property type="component" value="Chromosome 5"/>
</dbReference>
<gene>
    <name evidence="7" type="ORF">KIW84_053970</name>
</gene>
<keyword evidence="8" id="KW-1185">Reference proteome</keyword>
<feature type="transmembrane region" description="Helical" evidence="5">
    <location>
        <begin position="36"/>
        <end position="57"/>
    </location>
</feature>
<feature type="domain" description="SLC26A/SulP transporter" evidence="6">
    <location>
        <begin position="1"/>
        <end position="262"/>
    </location>
</feature>
<organism evidence="7 8">
    <name type="scientific">Pisum sativum</name>
    <name type="common">Garden pea</name>
    <name type="synonym">Lathyrus oleraceus</name>
    <dbReference type="NCBI Taxonomy" id="3888"/>
    <lineage>
        <taxon>Eukaryota</taxon>
        <taxon>Viridiplantae</taxon>
        <taxon>Streptophyta</taxon>
        <taxon>Embryophyta</taxon>
        <taxon>Tracheophyta</taxon>
        <taxon>Spermatophyta</taxon>
        <taxon>Magnoliopsida</taxon>
        <taxon>eudicotyledons</taxon>
        <taxon>Gunneridae</taxon>
        <taxon>Pentapetalae</taxon>
        <taxon>rosids</taxon>
        <taxon>fabids</taxon>
        <taxon>Fabales</taxon>
        <taxon>Fabaceae</taxon>
        <taxon>Papilionoideae</taxon>
        <taxon>50 kb inversion clade</taxon>
        <taxon>NPAAA clade</taxon>
        <taxon>Hologalegina</taxon>
        <taxon>IRL clade</taxon>
        <taxon>Fabeae</taxon>
        <taxon>Lathyrus</taxon>
    </lineage>
</organism>
<dbReference type="InterPro" id="IPR011547">
    <property type="entry name" value="SLC26A/SulP_dom"/>
</dbReference>
<evidence type="ECO:0000256" key="1">
    <source>
        <dbReference type="ARBA" id="ARBA00004141"/>
    </source>
</evidence>
<evidence type="ECO:0000313" key="8">
    <source>
        <dbReference type="Proteomes" id="UP001058974"/>
    </source>
</evidence>
<proteinExistence type="predicted"/>
<feature type="transmembrane region" description="Helical" evidence="5">
    <location>
        <begin position="119"/>
        <end position="140"/>
    </location>
</feature>
<feature type="transmembrane region" description="Helical" evidence="5">
    <location>
        <begin position="69"/>
        <end position="87"/>
    </location>
</feature>
<dbReference type="InterPro" id="IPR001902">
    <property type="entry name" value="SLC26A/SulP_fam"/>
</dbReference>
<dbReference type="PANTHER" id="PTHR11814">
    <property type="entry name" value="SULFATE TRANSPORTER"/>
    <property type="match status" value="1"/>
</dbReference>
<protein>
    <submittedName>
        <fullName evidence="7">Sulfate transporter 1.2, variant 6</fullName>
    </submittedName>
</protein>
<evidence type="ECO:0000256" key="3">
    <source>
        <dbReference type="ARBA" id="ARBA00022989"/>
    </source>
</evidence>
<dbReference type="Gramene" id="Psat05G0397000-T6">
    <property type="protein sequence ID" value="KAI5407934.1"/>
    <property type="gene ID" value="KIW84_053970"/>
</dbReference>
<feature type="transmembrane region" description="Helical" evidence="5">
    <location>
        <begin position="147"/>
        <end position="168"/>
    </location>
</feature>
<sequence>MGSSRDIAIGPVAVVSLLMGTLLSNEIDPVTHKEEYQRLAFTATFFAGITQATLGIFRLGFLIDFLSHAAIVGFMGGAAITIGLQQLKGFLGIKSKMFTTKTDIVSVLHSVFASAKHGWNWHTILIGASFLCFLLVAKYIGKKNNKFFWVPAIAPLISVVLSTFFVFITRADKQGVEIVNHIEKGINPSSVHDIYFSGEYLGKGFKIGVTAGMIALTEAIAIGRTFASMKDYQLDGNREMVALGTMNVVGSMTSCYVATGKIIMNRS</sequence>